<reference evidence="1 2" key="1">
    <citation type="submission" date="2019-07" db="EMBL/GenBank/DDBJ databases">
        <title>Whole genome shotgun sequence of Cerasibacillus quisquiliarum NBRC 102429.</title>
        <authorList>
            <person name="Hosoyama A."/>
            <person name="Uohara A."/>
            <person name="Ohji S."/>
            <person name="Ichikawa N."/>
        </authorList>
    </citation>
    <scope>NUCLEOTIDE SEQUENCE [LARGE SCALE GENOMIC DNA]</scope>
    <source>
        <strain evidence="1 2">NBRC 102429</strain>
    </source>
</reference>
<dbReference type="RefSeq" id="WP_146935113.1">
    <property type="nucleotide sequence ID" value="NZ_BJXW01000005.1"/>
</dbReference>
<comment type="caution">
    <text evidence="1">The sequence shown here is derived from an EMBL/GenBank/DDBJ whole genome shotgun (WGS) entry which is preliminary data.</text>
</comment>
<dbReference type="EMBL" id="BJXW01000005">
    <property type="protein sequence ID" value="GEN30122.1"/>
    <property type="molecule type" value="Genomic_DNA"/>
</dbReference>
<evidence type="ECO:0000313" key="2">
    <source>
        <dbReference type="Proteomes" id="UP000321491"/>
    </source>
</evidence>
<name>A0A511UYB7_9BACI</name>
<keyword evidence="2" id="KW-1185">Reference proteome</keyword>
<organism evidence="1 2">
    <name type="scientific">Cerasibacillus quisquiliarum</name>
    <dbReference type="NCBI Taxonomy" id="227865"/>
    <lineage>
        <taxon>Bacteria</taxon>
        <taxon>Bacillati</taxon>
        <taxon>Bacillota</taxon>
        <taxon>Bacilli</taxon>
        <taxon>Bacillales</taxon>
        <taxon>Bacillaceae</taxon>
        <taxon>Cerasibacillus</taxon>
    </lineage>
</organism>
<dbReference type="AlphaFoldDB" id="A0A511UYB7"/>
<evidence type="ECO:0000313" key="1">
    <source>
        <dbReference type="EMBL" id="GEN30122.1"/>
    </source>
</evidence>
<dbReference type="OrthoDB" id="2974771at2"/>
<sequence>MQQDFSTLTEIMSQLDFMVRRVPYYFDGMDGLTNYIGDAIFVINHGTYYNGKIVLPFIEDDKLDRREISYLK</sequence>
<protein>
    <submittedName>
        <fullName evidence="1">Uncharacterized protein</fullName>
    </submittedName>
</protein>
<proteinExistence type="predicted"/>
<gene>
    <name evidence="1" type="ORF">CQU01_03600</name>
</gene>
<dbReference type="Proteomes" id="UP000321491">
    <property type="component" value="Unassembled WGS sequence"/>
</dbReference>
<accession>A0A511UYB7</accession>